<evidence type="ECO:0000313" key="2">
    <source>
        <dbReference type="EMBL" id="WPK23577.1"/>
    </source>
</evidence>
<dbReference type="Proteomes" id="UP001338582">
    <property type="component" value="Chromosome 1"/>
</dbReference>
<name>A0AAX4H6F3_9ASCO</name>
<dbReference type="RefSeq" id="XP_062875963.1">
    <property type="nucleotide sequence ID" value="XM_063019893.1"/>
</dbReference>
<dbReference type="Gene3D" id="3.80.10.10">
    <property type="entry name" value="Ribonuclease Inhibitor"/>
    <property type="match status" value="1"/>
</dbReference>
<dbReference type="InterPro" id="IPR001810">
    <property type="entry name" value="F-box_dom"/>
</dbReference>
<accession>A0AAX4H6F3</accession>
<dbReference type="PROSITE" id="PS50181">
    <property type="entry name" value="FBOX"/>
    <property type="match status" value="1"/>
</dbReference>
<proteinExistence type="predicted"/>
<organism evidence="2 3">
    <name type="scientific">Australozyma saopauloensis</name>
    <dbReference type="NCBI Taxonomy" id="291208"/>
    <lineage>
        <taxon>Eukaryota</taxon>
        <taxon>Fungi</taxon>
        <taxon>Dikarya</taxon>
        <taxon>Ascomycota</taxon>
        <taxon>Saccharomycotina</taxon>
        <taxon>Pichiomycetes</taxon>
        <taxon>Metschnikowiaceae</taxon>
        <taxon>Australozyma</taxon>
    </lineage>
</organism>
<dbReference type="InterPro" id="IPR032675">
    <property type="entry name" value="LRR_dom_sf"/>
</dbReference>
<dbReference type="EMBL" id="CP138894">
    <property type="protein sequence ID" value="WPK23577.1"/>
    <property type="molecule type" value="Genomic_DNA"/>
</dbReference>
<dbReference type="InterPro" id="IPR036047">
    <property type="entry name" value="F-box-like_dom_sf"/>
</dbReference>
<dbReference type="KEGG" id="asau:88171886"/>
<protein>
    <recommendedName>
        <fullName evidence="1">F-box domain-containing protein</fullName>
    </recommendedName>
</protein>
<dbReference type="SMART" id="SM00256">
    <property type="entry name" value="FBOX"/>
    <property type="match status" value="1"/>
</dbReference>
<dbReference type="SUPFAM" id="SSF81383">
    <property type="entry name" value="F-box domain"/>
    <property type="match status" value="1"/>
</dbReference>
<dbReference type="Pfam" id="PF00646">
    <property type="entry name" value="F-box"/>
    <property type="match status" value="1"/>
</dbReference>
<evidence type="ECO:0000259" key="1">
    <source>
        <dbReference type="PROSITE" id="PS50181"/>
    </source>
</evidence>
<dbReference type="CDD" id="cd09917">
    <property type="entry name" value="F-box_SF"/>
    <property type="match status" value="1"/>
</dbReference>
<evidence type="ECO:0000313" key="3">
    <source>
        <dbReference type="Proteomes" id="UP001338582"/>
    </source>
</evidence>
<sequence length="563" mass="63393">MSLLDFPDELLLKVASLLPQKSLLNLSFTCRSIHTIVTPDLYLNVLINSSKRVFDEEFDIKTKSFGCDLRPPVVIRSLFALSRFFKNLALNSRYASALRRLEVQGSFPDVPQHDLDCSLQAVFPLLVNLVVLRWYCENSPLDASLLNLLPSAESLQVLGGNFMFNSFSSVPSESRIRILDVSNFGTSDVVAGIHLAHCPRLTSLKIARLPSKPNNALSEKSSSPNVVNLSDSYSGGNKGLSYVSALFLPKPSFALQLEELTLADISISAMDAELLSNSINLTLLKSFAIYNCVEMVDLEHQTSHRVIRRTLPTNTFFKKIVSYLANLKLLVYDVKNNYCEDSSIFGSIAQIHALEELSMRMHLYRQNGKVDLTPFINKLQKHSASLERLELFCDFSEMPNGPLCSVFSQPVHIRSLVSLSNFTKLRILAIPIVQEQLLVLFESLPCESATILRLAVTDQQSFSSFSSCNSCTNGAMYEVYNSVCLVSQEFFSCPSTFGSKIVETGEQIYMDHANRYKEVAKRLEYVRFDFKSQSLLFDCRFPNKVITKDAIYLDHYDNLTHKY</sequence>
<feature type="domain" description="F-box" evidence="1">
    <location>
        <begin position="1"/>
        <end position="46"/>
    </location>
</feature>
<dbReference type="AlphaFoldDB" id="A0AAX4H6F3"/>
<reference evidence="2 3" key="1">
    <citation type="submission" date="2023-10" db="EMBL/GenBank/DDBJ databases">
        <title>Draft Genome Sequence of Candida saopaulonensis from a very Premature Infant with Sepsis.</title>
        <authorList>
            <person name="Ning Y."/>
            <person name="Dai R."/>
            <person name="Xiao M."/>
            <person name="Xu Y."/>
            <person name="Yan Q."/>
            <person name="Zhang L."/>
        </authorList>
    </citation>
    <scope>NUCLEOTIDE SEQUENCE [LARGE SCALE GENOMIC DNA]</scope>
    <source>
        <strain evidence="2 3">19XY460</strain>
    </source>
</reference>
<gene>
    <name evidence="2" type="ORF">PUMCH_000818</name>
</gene>
<keyword evidence="3" id="KW-1185">Reference proteome</keyword>
<dbReference type="GeneID" id="88171886"/>